<dbReference type="STRING" id="205917.A0A4Y9YWH2"/>
<keyword evidence="11 12" id="KW-0670">Pyruvate</keyword>
<keyword evidence="9 12" id="KW-0456">Lyase</keyword>
<evidence type="ECO:0000313" key="15">
    <source>
        <dbReference type="Proteomes" id="UP000298327"/>
    </source>
</evidence>
<keyword evidence="2 12" id="KW-0444">Lipid biosynthesis</keyword>
<dbReference type="PANTHER" id="PTHR10067:SF6">
    <property type="entry name" value="PHOSPHATIDYLSERINE DECARBOXYLASE PROENZYME, MITOCHONDRIAL"/>
    <property type="match status" value="1"/>
</dbReference>
<dbReference type="Pfam" id="PF02666">
    <property type="entry name" value="PS_Dcarbxylase"/>
    <property type="match status" value="2"/>
</dbReference>
<evidence type="ECO:0000313" key="14">
    <source>
        <dbReference type="EMBL" id="TFY66645.1"/>
    </source>
</evidence>
<accession>A0A4Y9YWH2</accession>
<keyword evidence="6 12" id="KW-0443">Lipid metabolism</keyword>
<reference evidence="14 15" key="1">
    <citation type="submission" date="2019-02" db="EMBL/GenBank/DDBJ databases">
        <title>Genome sequencing of the rare red list fungi Dentipellis fragilis.</title>
        <authorList>
            <person name="Buettner E."/>
            <person name="Kellner H."/>
        </authorList>
    </citation>
    <scope>NUCLEOTIDE SEQUENCE [LARGE SCALE GENOMIC DNA]</scope>
    <source>
        <strain evidence="14 15">DSM 105465</strain>
    </source>
</reference>
<keyword evidence="12" id="KW-0496">Mitochondrion</keyword>
<keyword evidence="5 12" id="KW-1133">Transmembrane helix</keyword>
<evidence type="ECO:0000256" key="1">
    <source>
        <dbReference type="ARBA" id="ARBA00005189"/>
    </source>
</evidence>
<evidence type="ECO:0000256" key="2">
    <source>
        <dbReference type="ARBA" id="ARBA00022516"/>
    </source>
</evidence>
<dbReference type="Proteomes" id="UP000298327">
    <property type="component" value="Unassembled WGS sequence"/>
</dbReference>
<dbReference type="NCBIfam" id="TIGR00163">
    <property type="entry name" value="PS_decarb"/>
    <property type="match status" value="1"/>
</dbReference>
<proteinExistence type="inferred from homology"/>
<dbReference type="GO" id="GO:0004609">
    <property type="term" value="F:phosphatidylserine decarboxylase activity"/>
    <property type="evidence" value="ECO:0007669"/>
    <property type="project" value="UniProtKB-UniRule"/>
</dbReference>
<keyword evidence="12" id="KW-0865">Zymogen</keyword>
<evidence type="ECO:0000256" key="6">
    <source>
        <dbReference type="ARBA" id="ARBA00023098"/>
    </source>
</evidence>
<keyword evidence="3 12" id="KW-0812">Transmembrane</keyword>
<feature type="site" description="Cleavage (non-hydrolytic); by autocatalysis" evidence="12">
    <location>
        <begin position="429"/>
        <end position="430"/>
    </location>
</feature>
<dbReference type="EC" id="4.1.1.65" evidence="12"/>
<feature type="topological domain" description="Mitochondrial intermembrane" evidence="12">
    <location>
        <begin position="38"/>
        <end position="467"/>
    </location>
</feature>
<dbReference type="AlphaFoldDB" id="A0A4Y9YWH2"/>
<dbReference type="HAMAP" id="MF_03208">
    <property type="entry name" value="PS_decarb_PSD_B_type1_euk"/>
    <property type="match status" value="1"/>
</dbReference>
<comment type="subcellular location">
    <molecule>Phosphatidylserine decarboxylase 1 beta chain</molecule>
    <subcellularLocation>
        <location evidence="12">Mitochondrion inner membrane</location>
        <topology evidence="12">Single-pass membrane protein</topology>
        <orientation evidence="12">Intermembrane side</orientation>
    </subcellularLocation>
</comment>
<comment type="subunit">
    <text evidence="12">Heterodimer of a large membrane-associated beta subunit and a small pyruvoyl-containing alpha subunit.</text>
</comment>
<keyword evidence="10 12" id="KW-1208">Phospholipid metabolism</keyword>
<keyword evidence="12" id="KW-0999">Mitochondrion inner membrane</keyword>
<evidence type="ECO:0000256" key="8">
    <source>
        <dbReference type="ARBA" id="ARBA00023209"/>
    </source>
</evidence>
<comment type="PTM">
    <text evidence="12">Is synthesized initially as an inactive proenzyme. Formation of the active enzyme involves a self-maturation process in which the active site pyruvoyl group is generated from an internal serine residue via an autocatalytic post-translational modification. Two non-identical subunits are generated from the proenzyme in this reaction, and the pyruvate is formed at the N-terminus of the alpha chain, which is derived from the carboxyl end of the proenzyme. The autoendoproteolytic cleavage occurs by a canonical serine protease mechanism, in which the side chain hydroxyl group of the serine supplies its oxygen atom to form the C-terminus of the beta chain, while the remainder of the serine residue undergoes an oxidative deamination to produce ammonia and the pyruvoyl prosthetic group on the alpha chain. During this reaction, the Ser that is part of the protease active site of the proenzyme becomes the pyruvoyl prosthetic group, which constitutes an essential element of the active site of the mature decarboxylase.</text>
</comment>
<feature type="active site" description="Charge relay system; for autoendoproteolytic cleavage activity" evidence="12">
    <location>
        <position position="430"/>
    </location>
</feature>
<dbReference type="InterPro" id="IPR033177">
    <property type="entry name" value="PSD-B"/>
</dbReference>
<comment type="catalytic activity">
    <reaction evidence="12">
        <text>a 1,2-diacyl-sn-glycero-3-phospho-L-serine + H(+) = a 1,2-diacyl-sn-glycero-3-phosphoethanolamine + CO2</text>
        <dbReference type="Rhea" id="RHEA:20828"/>
        <dbReference type="ChEBI" id="CHEBI:15378"/>
        <dbReference type="ChEBI" id="CHEBI:16526"/>
        <dbReference type="ChEBI" id="CHEBI:57262"/>
        <dbReference type="ChEBI" id="CHEBI:64612"/>
        <dbReference type="EC" id="4.1.1.65"/>
    </reaction>
</comment>
<evidence type="ECO:0000256" key="11">
    <source>
        <dbReference type="ARBA" id="ARBA00023317"/>
    </source>
</evidence>
<evidence type="ECO:0000256" key="4">
    <source>
        <dbReference type="ARBA" id="ARBA00022793"/>
    </source>
</evidence>
<dbReference type="InterPro" id="IPR033661">
    <property type="entry name" value="PSD_type1_euk"/>
</dbReference>
<evidence type="ECO:0000256" key="9">
    <source>
        <dbReference type="ARBA" id="ARBA00023239"/>
    </source>
</evidence>
<dbReference type="PANTHER" id="PTHR10067">
    <property type="entry name" value="PHOSPHATIDYLSERINE DECARBOXYLASE"/>
    <property type="match status" value="1"/>
</dbReference>
<evidence type="ECO:0000256" key="13">
    <source>
        <dbReference type="SAM" id="MobiDB-lite"/>
    </source>
</evidence>
<comment type="caution">
    <text evidence="14">The sequence shown here is derived from an EMBL/GenBank/DDBJ whole genome shotgun (WGS) entry which is preliminary data.</text>
</comment>
<comment type="cofactor">
    <cofactor evidence="12">
        <name>pyruvate</name>
        <dbReference type="ChEBI" id="CHEBI:15361"/>
    </cofactor>
    <text evidence="12">Binds 1 pyruvoyl group covalently per subunit.</text>
</comment>
<feature type="region of interest" description="Disordered" evidence="13">
    <location>
        <begin position="213"/>
        <end position="245"/>
    </location>
</feature>
<comment type="pathway">
    <text evidence="12">Phospholipid metabolism; phosphatidylethanolamine biosynthesis; phosphatidylethanolamine from CDP-diacylglycerol: step 2/2.</text>
</comment>
<keyword evidence="8 12" id="KW-0594">Phospholipid biosynthesis</keyword>
<dbReference type="GO" id="GO:0005743">
    <property type="term" value="C:mitochondrial inner membrane"/>
    <property type="evidence" value="ECO:0007669"/>
    <property type="project" value="UniProtKB-SubCell"/>
</dbReference>
<feature type="active site" description="Charge relay system; for autoendoproteolytic cleavage activity" evidence="12">
    <location>
        <position position="143"/>
    </location>
</feature>
<feature type="active site" description="Charge relay system; for autoendoproteolytic cleavage activity" evidence="12">
    <location>
        <position position="316"/>
    </location>
</feature>
<feature type="modified residue" description="Pyruvic acid (Ser); by autocatalysis" evidence="12">
    <location>
        <position position="430"/>
    </location>
</feature>
<evidence type="ECO:0000256" key="7">
    <source>
        <dbReference type="ARBA" id="ARBA00023136"/>
    </source>
</evidence>
<evidence type="ECO:0000256" key="10">
    <source>
        <dbReference type="ARBA" id="ARBA00023264"/>
    </source>
</evidence>
<dbReference type="GO" id="GO:0006646">
    <property type="term" value="P:phosphatidylethanolamine biosynthetic process"/>
    <property type="evidence" value="ECO:0007669"/>
    <property type="project" value="UniProtKB-UniRule"/>
</dbReference>
<gene>
    <name evidence="12" type="primary">PSD1</name>
    <name evidence="14" type="ORF">EVG20_g4433</name>
</gene>
<dbReference type="OrthoDB" id="4330at2759"/>
<comment type="function">
    <text evidence="12">Catalyzes the formation of phosphatidylethanolamine (PtdEtn) from phosphatidylserine (PtdSer). Plays a central role in phospholipid metabolism and in the interorganelle trafficking of phosphatidylserine.</text>
</comment>
<evidence type="ECO:0000256" key="3">
    <source>
        <dbReference type="ARBA" id="ARBA00022692"/>
    </source>
</evidence>
<comment type="subcellular location">
    <molecule>Phosphatidylserine decarboxylase 1 alpha chain</molecule>
    <subcellularLocation>
        <location evidence="12">Mitochondrion inner membrane</location>
        <topology evidence="12">Peripheral membrane protein</topology>
        <orientation evidence="12">Intermembrane side</orientation>
    </subcellularLocation>
    <text evidence="12">Anchored to the mitochondrial inner membrane through its interaction with the integral membrane beta chain.</text>
</comment>
<feature type="chain" id="PRO_5023316675" description="Phosphatidylserine decarboxylase 1 beta chain" evidence="12">
    <location>
        <begin position="1"/>
        <end position="429"/>
    </location>
</feature>
<keyword evidence="15" id="KW-1185">Reference proteome</keyword>
<protein>
    <recommendedName>
        <fullName evidence="12">Phosphatidylserine decarboxylase proenzyme 1, mitochondrial</fullName>
        <ecNumber evidence="12">4.1.1.65</ecNumber>
    </recommendedName>
    <component>
        <recommendedName>
            <fullName evidence="12">Phosphatidylserine decarboxylase 1 beta chain</fullName>
        </recommendedName>
    </component>
    <component>
        <recommendedName>
            <fullName evidence="12">Phosphatidylserine decarboxylase 1 alpha chain</fullName>
        </recommendedName>
    </component>
</protein>
<feature type="chain" id="PRO_5023316674" description="Phosphatidylserine decarboxylase 1 alpha chain" evidence="12">
    <location>
        <begin position="430"/>
        <end position="467"/>
    </location>
</feature>
<evidence type="ECO:0000256" key="5">
    <source>
        <dbReference type="ARBA" id="ARBA00022989"/>
    </source>
</evidence>
<comment type="pathway">
    <text evidence="1">Lipid metabolism.</text>
</comment>
<organism evidence="14 15">
    <name type="scientific">Dentipellis fragilis</name>
    <dbReference type="NCBI Taxonomy" id="205917"/>
    <lineage>
        <taxon>Eukaryota</taxon>
        <taxon>Fungi</taxon>
        <taxon>Dikarya</taxon>
        <taxon>Basidiomycota</taxon>
        <taxon>Agaricomycotina</taxon>
        <taxon>Agaricomycetes</taxon>
        <taxon>Russulales</taxon>
        <taxon>Hericiaceae</taxon>
        <taxon>Dentipellis</taxon>
    </lineage>
</organism>
<name>A0A4Y9YWH2_9AGAM</name>
<keyword evidence="4 12" id="KW-0210">Decarboxylase</keyword>
<feature type="topological domain" description="Mitochondrial matrix" evidence="12">
    <location>
        <begin position="1"/>
        <end position="18"/>
    </location>
</feature>
<dbReference type="EMBL" id="SEOQ01000229">
    <property type="protein sequence ID" value="TFY66645.1"/>
    <property type="molecule type" value="Genomic_DNA"/>
</dbReference>
<evidence type="ECO:0000256" key="12">
    <source>
        <dbReference type="HAMAP-Rule" id="MF_03208"/>
    </source>
</evidence>
<dbReference type="GO" id="GO:0016540">
    <property type="term" value="P:protein autoprocessing"/>
    <property type="evidence" value="ECO:0007669"/>
    <property type="project" value="UniProtKB-UniRule"/>
</dbReference>
<feature type="active site" description="Schiff-base intermediate with substrate; via pyruvic acid; for decarboxylase activity" evidence="12">
    <location>
        <position position="430"/>
    </location>
</feature>
<keyword evidence="7 12" id="KW-0472">Membrane</keyword>
<dbReference type="UniPathway" id="UPA00558">
    <property type="reaction ID" value="UER00616"/>
</dbReference>
<sequence>MYPSEKLSNAWRNTPTKWYPLPWFIGALLLVVLQYRRTAAREVIVDEDGHEVVRLKGPWQVHILGALPLRNLSRFWGWVNSLELPVWFRPYGFRVFAWTFGCNLDEIEHADLRAYASLGDFFYRRLRPGARPVDPAPLVSPADGTILHFGTITDHRCVEQVKGITYSLDALLGVDRGAHKAVVIDFPARDLEVVDDEEFANVNGIDYTLSQLIGSATPSTPDSDDAERPPEFPTDPEAYTRHAPPQKYGERIDASVVEPDKSVLETVAEHVSVAKEMGVQTALQRRLSVSGRHVKPGNTLFFTVIYLAPGDYHRFHSPTAWVVEKRRHFQGELFSVSPYVAKRLENLFVLNERVALLGRWRYGFFSMVPVGATNVGSIKINFDEALRTNVRGRPPPPGTYTEAVYSRASSVLNGQPLSPAQEMGGFCLGSTIVLIFEAPKTFEFTAHAGHKVRVGQKMGDVPHDKDQ</sequence>
<dbReference type="InterPro" id="IPR003817">
    <property type="entry name" value="PS_Dcarbxylase"/>
</dbReference>
<comment type="similarity">
    <text evidence="12">Belongs to the phosphatidylserine decarboxylase family. PSD-B subfamily. Eukaryotic type I sub-subfamily.</text>
</comment>